<proteinExistence type="predicted"/>
<name>A0AC34FVZ5_9BILA</name>
<evidence type="ECO:0000313" key="2">
    <source>
        <dbReference type="WBParaSite" id="ES5_v2.g20951.t1"/>
    </source>
</evidence>
<dbReference type="Proteomes" id="UP000887579">
    <property type="component" value="Unplaced"/>
</dbReference>
<evidence type="ECO:0000313" key="1">
    <source>
        <dbReference type="Proteomes" id="UP000887579"/>
    </source>
</evidence>
<sequence>MFNSRLTIFVILNLIAKCSIAQIYGSNFLTALRGYNNDVCRFISCPFGQYCINGVCTATVGNAALGGIGYGGGGGLDGFGYEETLTGSSGLMSNGQLCAETLDCVAGQYCESGRCVVSTSASIYGVYGSGQVMTGIQRCTLIQDCPNGQLCVNGFCSQSNVAYTGSQLIPTSSSCARGTMCPPGMMCTLGRCITSGLFGYGFGKK</sequence>
<protein>
    <submittedName>
        <fullName evidence="2">EB domain-containing protein</fullName>
    </submittedName>
</protein>
<reference evidence="2" key="1">
    <citation type="submission" date="2022-11" db="UniProtKB">
        <authorList>
            <consortium name="WormBaseParasite"/>
        </authorList>
    </citation>
    <scope>IDENTIFICATION</scope>
</reference>
<accession>A0AC34FVZ5</accession>
<dbReference type="WBParaSite" id="ES5_v2.g20951.t1">
    <property type="protein sequence ID" value="ES5_v2.g20951.t1"/>
    <property type="gene ID" value="ES5_v2.g20951"/>
</dbReference>
<organism evidence="1 2">
    <name type="scientific">Panagrolaimus sp. ES5</name>
    <dbReference type="NCBI Taxonomy" id="591445"/>
    <lineage>
        <taxon>Eukaryota</taxon>
        <taxon>Metazoa</taxon>
        <taxon>Ecdysozoa</taxon>
        <taxon>Nematoda</taxon>
        <taxon>Chromadorea</taxon>
        <taxon>Rhabditida</taxon>
        <taxon>Tylenchina</taxon>
        <taxon>Panagrolaimomorpha</taxon>
        <taxon>Panagrolaimoidea</taxon>
        <taxon>Panagrolaimidae</taxon>
        <taxon>Panagrolaimus</taxon>
    </lineage>
</organism>